<dbReference type="EMBL" id="JAHZSS010000001">
    <property type="protein sequence ID" value="MBW8189604.1"/>
    <property type="molecule type" value="Genomic_DNA"/>
</dbReference>
<evidence type="ECO:0000313" key="1">
    <source>
        <dbReference type="EMBL" id="MBW8189604.1"/>
    </source>
</evidence>
<protein>
    <recommendedName>
        <fullName evidence="3">Solute-binding protein family 3/N-terminal domain-containing protein</fullName>
    </recommendedName>
</protein>
<evidence type="ECO:0008006" key="3">
    <source>
        <dbReference type="Google" id="ProtNLM"/>
    </source>
</evidence>
<keyword evidence="2" id="KW-1185">Reference proteome</keyword>
<dbReference type="Proteomes" id="UP001166251">
    <property type="component" value="Unassembled WGS sequence"/>
</dbReference>
<name>A0ABS7EBA1_9GAMM</name>
<proteinExistence type="predicted"/>
<evidence type="ECO:0000313" key="2">
    <source>
        <dbReference type="Proteomes" id="UP001166251"/>
    </source>
</evidence>
<dbReference type="SUPFAM" id="SSF53850">
    <property type="entry name" value="Periplasmic binding protein-like II"/>
    <property type="match status" value="1"/>
</dbReference>
<accession>A0ABS7EBA1</accession>
<reference evidence="1" key="1">
    <citation type="submission" date="2021-07" db="EMBL/GenBank/DDBJ databases">
        <title>Neiella marina sp. nov., isolated from the intestinal content of sea cucumber Apostichopus japonicus.</title>
        <authorList>
            <person name="Bai X."/>
        </authorList>
    </citation>
    <scope>NUCLEOTIDE SEQUENCE</scope>
    <source>
        <strain evidence="1">126</strain>
    </source>
</reference>
<dbReference type="RefSeq" id="WP_220102281.1">
    <property type="nucleotide sequence ID" value="NZ_JAHZSS010000001.1"/>
</dbReference>
<sequence>MQRIRFWNGNKSKVRQQHELRVMEELTQLWQRESLQSESWQVEHDSTDLPQAEQEGDVLNGSADALVTVAGNTKFAGQAKITIDVPIANGLLGQRILIVKKERLAEFSAITELADLQRLRIGIPATWVDAGLFRSNGCAVVERGCFDELFERLSRDEFDYVALGANEILDVYQSMVKPADQLVIEPNLMLYYPFPLIFYVASEQLHLAEKIHSGLKTLQGNGRLDACFNDFYGHAVAQLNLQHRRVIRLQNPFLNGTLSHYQSPLLPADSAP</sequence>
<organism evidence="1 2">
    <name type="scientific">Neiella holothuriorum</name>
    <dbReference type="NCBI Taxonomy" id="2870530"/>
    <lineage>
        <taxon>Bacteria</taxon>
        <taxon>Pseudomonadati</taxon>
        <taxon>Pseudomonadota</taxon>
        <taxon>Gammaproteobacteria</taxon>
        <taxon>Alteromonadales</taxon>
        <taxon>Echinimonadaceae</taxon>
        <taxon>Neiella</taxon>
    </lineage>
</organism>
<gene>
    <name evidence="1" type="ORF">K0504_01035</name>
</gene>
<comment type="caution">
    <text evidence="1">The sequence shown here is derived from an EMBL/GenBank/DDBJ whole genome shotgun (WGS) entry which is preliminary data.</text>
</comment>